<dbReference type="HOGENOM" id="CLU_077905_0_1_5"/>
<evidence type="ECO:0000256" key="4">
    <source>
        <dbReference type="ARBA" id="ARBA00022989"/>
    </source>
</evidence>
<proteinExistence type="inferred from homology"/>
<evidence type="ECO:0000256" key="5">
    <source>
        <dbReference type="ARBA" id="ARBA00023136"/>
    </source>
</evidence>
<dbReference type="GO" id="GO:0015093">
    <property type="term" value="F:ferrous iron transmembrane transporter activity"/>
    <property type="evidence" value="ECO:0007669"/>
    <property type="project" value="TreeGrafter"/>
</dbReference>
<sequence>MGQVLFVFWREVFEALLVVSIIHHYIKCHPDSRRGIKFLFWGVFSGIVLSILLALQIYWISSVLDDLTKSLFMIFMEIFASILIVQMVYWMNQDVFLLKSVIESNIRSGVKNNNWWGVTLVLIIAIVREGSEIIVFLSGFIMSLSVDNASSFFMEMAGGIIMSIFTFYVLSLTNSFMPLRVYLKVTGVILLFFALSMLLKGAEDIFSLLILYFDIPDFLVFPLWDSSSLIDDSGIIGRIFSSFLAYRSQPIVISVVIFVFYWILIFKLFFSKGKHA</sequence>
<feature type="transmembrane region" description="Helical" evidence="6">
    <location>
        <begin position="115"/>
        <end position="140"/>
    </location>
</feature>
<comment type="subcellular location">
    <subcellularLocation>
        <location evidence="1">Membrane</location>
        <topology evidence="1">Multi-pass membrane protein</topology>
    </subcellularLocation>
</comment>
<keyword evidence="5 6" id="KW-0472">Membrane</keyword>
<feature type="transmembrane region" description="Helical" evidence="6">
    <location>
        <begin position="251"/>
        <end position="270"/>
    </location>
</feature>
<evidence type="ECO:0000313" key="7">
    <source>
        <dbReference type="EMBL" id="AHA27865.1"/>
    </source>
</evidence>
<reference evidence="7 8" key="1">
    <citation type="journal article" date="2014" name="Mol. Plant Microbe Interact.">
        <title>The complete genome sequence of Candidatus Liberibacter americanus, associated with citrus Huanglongbing.</title>
        <authorList>
            <person name="Wulff N.A."/>
            <person name="Zhang S."/>
            <person name="Setubal J.C."/>
            <person name="Almeida N.F."/>
            <person name="Martins E.C."/>
            <person name="Harakava R."/>
            <person name="Kumar D."/>
            <person name="Rangel L.T."/>
            <person name="Foissac X."/>
            <person name="Bove J."/>
            <person name="Gabriel D.W."/>
        </authorList>
    </citation>
    <scope>NUCLEOTIDE SEQUENCE [LARGE SCALE GENOMIC DNA]</scope>
    <source>
        <strain evidence="7 8">Sao Paulo</strain>
    </source>
</reference>
<gene>
    <name evidence="7" type="primary">fTR1</name>
    <name evidence="7" type="ORF">lam_506</name>
</gene>
<dbReference type="STRING" id="1261131.lam_506"/>
<evidence type="ECO:0000256" key="6">
    <source>
        <dbReference type="SAM" id="Phobius"/>
    </source>
</evidence>
<dbReference type="GO" id="GO:0033573">
    <property type="term" value="C:high-affinity iron permease complex"/>
    <property type="evidence" value="ECO:0007669"/>
    <property type="project" value="InterPro"/>
</dbReference>
<comment type="similarity">
    <text evidence="2">Belongs to the oxidase-dependent Fe transporter (OFeT) (TC 9.A.10.1) family.</text>
</comment>
<protein>
    <submittedName>
        <fullName evidence="7">High-affinity Fe2+/Pb2+ permease</fullName>
    </submittedName>
</protein>
<feature type="transmembrane region" description="Helical" evidence="6">
    <location>
        <begin position="38"/>
        <end position="59"/>
    </location>
</feature>
<dbReference type="Pfam" id="PF03239">
    <property type="entry name" value="FTR1"/>
    <property type="match status" value="1"/>
</dbReference>
<evidence type="ECO:0000313" key="8">
    <source>
        <dbReference type="Proteomes" id="UP000017862"/>
    </source>
</evidence>
<name>U6B4P4_9HYPH</name>
<dbReference type="InterPro" id="IPR004923">
    <property type="entry name" value="FTR1/Fip1/EfeU"/>
</dbReference>
<evidence type="ECO:0000256" key="1">
    <source>
        <dbReference type="ARBA" id="ARBA00004141"/>
    </source>
</evidence>
<dbReference type="KEGG" id="lar:lam_506"/>
<dbReference type="EMBL" id="CP006604">
    <property type="protein sequence ID" value="AHA27865.1"/>
    <property type="molecule type" value="Genomic_DNA"/>
</dbReference>
<dbReference type="PATRIC" id="fig|1261131.3.peg.485"/>
<accession>U6B4P4</accession>
<feature type="transmembrane region" description="Helical" evidence="6">
    <location>
        <begin position="7"/>
        <end position="26"/>
    </location>
</feature>
<keyword evidence="4 6" id="KW-1133">Transmembrane helix</keyword>
<dbReference type="eggNOG" id="COG0672">
    <property type="taxonomic scope" value="Bacteria"/>
</dbReference>
<dbReference type="Proteomes" id="UP000017862">
    <property type="component" value="Chromosome"/>
</dbReference>
<dbReference type="RefSeq" id="WP_007557455.1">
    <property type="nucleotide sequence ID" value="NC_022793.1"/>
</dbReference>
<organism evidence="7 8">
    <name type="scientific">Candidatus Liberibacter americanus str. Sao Paulo</name>
    <dbReference type="NCBI Taxonomy" id="1261131"/>
    <lineage>
        <taxon>Bacteria</taxon>
        <taxon>Pseudomonadati</taxon>
        <taxon>Pseudomonadota</taxon>
        <taxon>Alphaproteobacteria</taxon>
        <taxon>Hyphomicrobiales</taxon>
        <taxon>Rhizobiaceae</taxon>
        <taxon>Liberibacter</taxon>
    </lineage>
</organism>
<evidence type="ECO:0000256" key="3">
    <source>
        <dbReference type="ARBA" id="ARBA00022692"/>
    </source>
</evidence>
<feature type="transmembrane region" description="Helical" evidence="6">
    <location>
        <begin position="71"/>
        <end position="91"/>
    </location>
</feature>
<dbReference type="PANTHER" id="PTHR31632">
    <property type="entry name" value="IRON TRANSPORTER FTH1"/>
    <property type="match status" value="1"/>
</dbReference>
<keyword evidence="8" id="KW-1185">Reference proteome</keyword>
<dbReference type="PANTHER" id="PTHR31632:SF2">
    <property type="entry name" value="PLASMA MEMBRANE IRON PERMEASE"/>
    <property type="match status" value="1"/>
</dbReference>
<dbReference type="AlphaFoldDB" id="U6B4P4"/>
<feature type="transmembrane region" description="Helical" evidence="6">
    <location>
        <begin position="152"/>
        <end position="170"/>
    </location>
</feature>
<keyword evidence="3 6" id="KW-0812">Transmembrane</keyword>
<feature type="transmembrane region" description="Helical" evidence="6">
    <location>
        <begin position="182"/>
        <end position="199"/>
    </location>
</feature>
<evidence type="ECO:0000256" key="2">
    <source>
        <dbReference type="ARBA" id="ARBA00008333"/>
    </source>
</evidence>